<evidence type="ECO:0000313" key="2">
    <source>
        <dbReference type="Proteomes" id="UP001221142"/>
    </source>
</evidence>
<dbReference type="AlphaFoldDB" id="A0AAD7BG99"/>
<comment type="caution">
    <text evidence="1">The sequence shown here is derived from an EMBL/GenBank/DDBJ whole genome shotgun (WGS) entry which is preliminary data.</text>
</comment>
<keyword evidence="2" id="KW-1185">Reference proteome</keyword>
<reference evidence="1" key="1">
    <citation type="submission" date="2023-03" db="EMBL/GenBank/DDBJ databases">
        <title>Massive genome expansion in bonnet fungi (Mycena s.s.) driven by repeated elements and novel gene families across ecological guilds.</title>
        <authorList>
            <consortium name="Lawrence Berkeley National Laboratory"/>
            <person name="Harder C.B."/>
            <person name="Miyauchi S."/>
            <person name="Viragh M."/>
            <person name="Kuo A."/>
            <person name="Thoen E."/>
            <person name="Andreopoulos B."/>
            <person name="Lu D."/>
            <person name="Skrede I."/>
            <person name="Drula E."/>
            <person name="Henrissat B."/>
            <person name="Morin E."/>
            <person name="Kohler A."/>
            <person name="Barry K."/>
            <person name="LaButti K."/>
            <person name="Morin E."/>
            <person name="Salamov A."/>
            <person name="Lipzen A."/>
            <person name="Mereny Z."/>
            <person name="Hegedus B."/>
            <person name="Baldrian P."/>
            <person name="Stursova M."/>
            <person name="Weitz H."/>
            <person name="Taylor A."/>
            <person name="Grigoriev I.V."/>
            <person name="Nagy L.G."/>
            <person name="Martin F."/>
            <person name="Kauserud H."/>
        </authorList>
    </citation>
    <scope>NUCLEOTIDE SEQUENCE</scope>
    <source>
        <strain evidence="1">9284</strain>
    </source>
</reference>
<gene>
    <name evidence="1" type="ORF">FB45DRAFT_147146</name>
</gene>
<evidence type="ECO:0000313" key="1">
    <source>
        <dbReference type="EMBL" id="KAJ7620086.1"/>
    </source>
</evidence>
<dbReference type="EMBL" id="JARKIF010000017">
    <property type="protein sequence ID" value="KAJ7620086.1"/>
    <property type="molecule type" value="Genomic_DNA"/>
</dbReference>
<organism evidence="1 2">
    <name type="scientific">Roridomyces roridus</name>
    <dbReference type="NCBI Taxonomy" id="1738132"/>
    <lineage>
        <taxon>Eukaryota</taxon>
        <taxon>Fungi</taxon>
        <taxon>Dikarya</taxon>
        <taxon>Basidiomycota</taxon>
        <taxon>Agaricomycotina</taxon>
        <taxon>Agaricomycetes</taxon>
        <taxon>Agaricomycetidae</taxon>
        <taxon>Agaricales</taxon>
        <taxon>Marasmiineae</taxon>
        <taxon>Mycenaceae</taxon>
        <taxon>Roridomyces</taxon>
    </lineage>
</organism>
<protein>
    <submittedName>
        <fullName evidence="1">Uncharacterized protein</fullName>
    </submittedName>
</protein>
<name>A0AAD7BG99_9AGAR</name>
<sequence length="377" mass="42261">MHRDLHMRNLERLPISIRRIASLAVSDRRTLTHVQNARNLLDSPTLSESQRVAFTPIFFHNLNPTRIPAPEHLEKLEEVAFAIEDIACAAISLDGIRHCLYTKGAIGLSLWPRVWPWVEFINLHRTQLESVGIDLAPEETFHIDFLLFFGAFRGHKTTFALMCSTPGFWTCFVETWKFLAQVDSPQMRGALLDDIGGILCSSRVRSHPERLEEMIQAAGSLDELAILIVDYIRTVVADGAALPSLHPISHMNRLLLFVTVADGFSEQLEYNTWENIPLGSLSRALSNRDCAQELVDAVLVLHCIPRPCRQGCALQRRHLPTALGTPFLLCLGQKNTNCASLCRPSAYPRPTPSSSCPYRWASSPLFTWPRCNGASTV</sequence>
<proteinExistence type="predicted"/>
<dbReference type="Proteomes" id="UP001221142">
    <property type="component" value="Unassembled WGS sequence"/>
</dbReference>
<accession>A0AAD7BG99</accession>